<keyword evidence="4" id="KW-0862">Zinc</keyword>
<feature type="domain" description="MPN" evidence="6">
    <location>
        <begin position="1"/>
        <end position="77"/>
    </location>
</feature>
<keyword evidence="3" id="KW-0378">Hydrolase</keyword>
<evidence type="ECO:0000256" key="1">
    <source>
        <dbReference type="ARBA" id="ARBA00022670"/>
    </source>
</evidence>
<evidence type="ECO:0000256" key="4">
    <source>
        <dbReference type="ARBA" id="ARBA00022833"/>
    </source>
</evidence>
<reference evidence="8" key="1">
    <citation type="submission" date="2017-09" db="EMBL/GenBank/DDBJ databases">
        <title>Depth-based differentiation of microbial function through sediment-hosted aquifers and enrichment of novel symbionts in the deep terrestrial subsurface.</title>
        <authorList>
            <person name="Probst A.J."/>
            <person name="Ladd B."/>
            <person name="Jarett J.K."/>
            <person name="Geller-Mcgrath D.E."/>
            <person name="Sieber C.M.K."/>
            <person name="Emerson J.B."/>
            <person name="Anantharaman K."/>
            <person name="Thomas B.C."/>
            <person name="Malmstrom R."/>
            <person name="Stieglmeier M."/>
            <person name="Klingl A."/>
            <person name="Woyke T."/>
            <person name="Ryan C.M."/>
            <person name="Banfield J.F."/>
        </authorList>
    </citation>
    <scope>NUCLEOTIDE SEQUENCE [LARGE SCALE GENOMIC DNA]</scope>
</reference>
<dbReference type="PANTHER" id="PTHR30471:SF3">
    <property type="entry name" value="UPF0758 PROTEIN YEES-RELATED"/>
    <property type="match status" value="1"/>
</dbReference>
<dbReference type="Proteomes" id="UP000230852">
    <property type="component" value="Unassembled WGS sequence"/>
</dbReference>
<keyword evidence="2" id="KW-0479">Metal-binding</keyword>
<dbReference type="InterPro" id="IPR001405">
    <property type="entry name" value="UPF0758"/>
</dbReference>
<dbReference type="Pfam" id="PF04002">
    <property type="entry name" value="RadC"/>
    <property type="match status" value="1"/>
</dbReference>
<evidence type="ECO:0000256" key="3">
    <source>
        <dbReference type="ARBA" id="ARBA00022801"/>
    </source>
</evidence>
<evidence type="ECO:0000313" key="7">
    <source>
        <dbReference type="EMBL" id="PIR78022.1"/>
    </source>
</evidence>
<organism evidence="7 8">
    <name type="scientific">Candidatus Magasanikbacteria bacterium CG10_big_fil_rev_8_21_14_0_10_36_16</name>
    <dbReference type="NCBI Taxonomy" id="1974645"/>
    <lineage>
        <taxon>Bacteria</taxon>
        <taxon>Candidatus Magasanikiibacteriota</taxon>
    </lineage>
</organism>
<dbReference type="PROSITE" id="PS50249">
    <property type="entry name" value="MPN"/>
    <property type="match status" value="1"/>
</dbReference>
<keyword evidence="1" id="KW-0645">Protease</keyword>
<evidence type="ECO:0000256" key="5">
    <source>
        <dbReference type="ARBA" id="ARBA00023049"/>
    </source>
</evidence>
<proteinExistence type="predicted"/>
<dbReference type="GO" id="GO:0046872">
    <property type="term" value="F:metal ion binding"/>
    <property type="evidence" value="ECO:0007669"/>
    <property type="project" value="UniProtKB-KW"/>
</dbReference>
<sequence length="77" mass="8498">MLFFDTRNKLLYNNVSIGSLNANIIHPREVFNSAVLKGASYIIIVHNHQSGDTSPSAEDISTTKRLVEAGKILEITI</sequence>
<evidence type="ECO:0000259" key="6">
    <source>
        <dbReference type="PROSITE" id="PS50249"/>
    </source>
</evidence>
<evidence type="ECO:0000256" key="2">
    <source>
        <dbReference type="ARBA" id="ARBA00022723"/>
    </source>
</evidence>
<dbReference type="Gene3D" id="3.40.140.10">
    <property type="entry name" value="Cytidine Deaminase, domain 2"/>
    <property type="match status" value="1"/>
</dbReference>
<dbReference type="GO" id="GO:0006508">
    <property type="term" value="P:proteolysis"/>
    <property type="evidence" value="ECO:0007669"/>
    <property type="project" value="UniProtKB-KW"/>
</dbReference>
<dbReference type="EMBL" id="PFBU01000075">
    <property type="protein sequence ID" value="PIR78022.1"/>
    <property type="molecule type" value="Genomic_DNA"/>
</dbReference>
<gene>
    <name evidence="7" type="ORF">COU28_03885</name>
</gene>
<comment type="caution">
    <text evidence="7">The sequence shown here is derived from an EMBL/GenBank/DDBJ whole genome shotgun (WGS) entry which is preliminary data.</text>
</comment>
<protein>
    <recommendedName>
        <fullName evidence="6">MPN domain-containing protein</fullName>
    </recommendedName>
</protein>
<evidence type="ECO:0000313" key="8">
    <source>
        <dbReference type="Proteomes" id="UP000230852"/>
    </source>
</evidence>
<dbReference type="GO" id="GO:0008237">
    <property type="term" value="F:metallopeptidase activity"/>
    <property type="evidence" value="ECO:0007669"/>
    <property type="project" value="UniProtKB-KW"/>
</dbReference>
<dbReference type="PANTHER" id="PTHR30471">
    <property type="entry name" value="DNA REPAIR PROTEIN RADC"/>
    <property type="match status" value="1"/>
</dbReference>
<dbReference type="InterPro" id="IPR037518">
    <property type="entry name" value="MPN"/>
</dbReference>
<name>A0A2H0TZL4_9BACT</name>
<dbReference type="AlphaFoldDB" id="A0A2H0TZL4"/>
<keyword evidence="5" id="KW-0482">Metalloprotease</keyword>
<dbReference type="InterPro" id="IPR025657">
    <property type="entry name" value="RadC_JAB"/>
</dbReference>
<accession>A0A2H0TZL4</accession>